<reference evidence="13 14" key="1">
    <citation type="submission" date="2024-02" db="EMBL/GenBank/DDBJ databases">
        <title>Whole genome sequencing of Parabacteroides sp. AD58.</title>
        <authorList>
            <person name="Chaplin A.V."/>
            <person name="Pikina A.P."/>
            <person name="Sokolova S.R."/>
            <person name="Korostin D.O."/>
            <person name="Efimov B.A."/>
        </authorList>
    </citation>
    <scope>NUCLEOTIDE SEQUENCE [LARGE SCALE GENOMIC DNA]</scope>
    <source>
        <strain evidence="13 14">AD58</strain>
    </source>
</reference>
<dbReference type="SUPFAM" id="SSF49303">
    <property type="entry name" value="beta-Galactosidase/glucuronidase domain"/>
    <property type="match status" value="2"/>
</dbReference>
<evidence type="ECO:0000256" key="9">
    <source>
        <dbReference type="ARBA" id="ARBA00032230"/>
    </source>
</evidence>
<feature type="chain" id="PRO_5047432132" description="Beta-galactosidase" evidence="11">
    <location>
        <begin position="20"/>
        <end position="1032"/>
    </location>
</feature>
<evidence type="ECO:0000256" key="8">
    <source>
        <dbReference type="ARBA" id="ARBA00023295"/>
    </source>
</evidence>
<dbReference type="SMART" id="SM01038">
    <property type="entry name" value="Bgal_small_N"/>
    <property type="match status" value="1"/>
</dbReference>
<dbReference type="Pfam" id="PF02836">
    <property type="entry name" value="Glyco_hydro_2_C"/>
    <property type="match status" value="1"/>
</dbReference>
<comment type="similarity">
    <text evidence="3 10">Belongs to the glycosyl hydrolase 2 family.</text>
</comment>
<dbReference type="Gene3D" id="2.60.120.260">
    <property type="entry name" value="Galactose-binding domain-like"/>
    <property type="match status" value="1"/>
</dbReference>
<keyword evidence="7" id="KW-0106">Calcium</keyword>
<dbReference type="InterPro" id="IPR004199">
    <property type="entry name" value="B-gal_small/dom_5"/>
</dbReference>
<dbReference type="PANTHER" id="PTHR46323">
    <property type="entry name" value="BETA-GALACTOSIDASE"/>
    <property type="match status" value="1"/>
</dbReference>
<dbReference type="InterPro" id="IPR036156">
    <property type="entry name" value="Beta-gal/glucu_dom_sf"/>
</dbReference>
<gene>
    <name evidence="13" type="ORF">NEE14_003805</name>
</gene>
<evidence type="ECO:0000256" key="6">
    <source>
        <dbReference type="ARBA" id="ARBA00022801"/>
    </source>
</evidence>
<evidence type="ECO:0000256" key="11">
    <source>
        <dbReference type="SAM" id="SignalP"/>
    </source>
</evidence>
<feature type="domain" description="Beta galactosidase small chain/" evidence="12">
    <location>
        <begin position="751"/>
        <end position="1026"/>
    </location>
</feature>
<dbReference type="Pfam" id="PF16353">
    <property type="entry name" value="LacZ_4"/>
    <property type="match status" value="1"/>
</dbReference>
<sequence>MTRKVLICAIASLGLTAFAQQPEWQDPNVNAINRAPMHTNYFAYESEQAALKGYRLASDNYMTLNGTWKFNWVENADQRPTDFYKADFNDKGWDDMQVPGVWELNGYGDPIYVNVGYPWRSQYKNNPPYVPTVNNHVGSYRKVIEIPADWKGRQIMAHFGSVTSNMYLWVNGKFVGYSEDSKLEAEFDLTKYLRPGKNVIAFQVFRWCDGTYLEDQDFFRYSGVGRDCYLYTRTTNHIEDIRITPDLDAQYKDGTLQIAVQMKGKGTVDLKLLDKAGKEVTTAQVKGSGKQTATMNVSNPEKWTAETPNLYTLVANLQENGKIIESIPIKVGFRKIELKNGQILVNGQAVLFKGADRHEMDPDKGYVVSKERMIQDIKRMKELNINAVRTCHYPDNNLWYDLCDEYGIYVVAEANIESHGMGYGDETLAKNTLFAKAHLERNQRNVQRGYNHPSIIFWSLGNEAGFGPNFEACYKWIKAEDQSRAVQYEQARTNEYTDIYCPMYLPYDRCEEYCKGDIDKPLIQCEYAHAMGNSQGGFKEYWDLVRKYPKYQGGFIWDFVDQSARWFTKDGKEFYGYGGDFNRYDASDNNFQDNGLISPDRVPNPHAYEVGYIYQNIWVKPVDLQKGEISIYNENFFRDLSDFYVEWQLLANGEVLQSGIINDLKVGPQQTVNQKLNYTLDNICPCKEVLLNVAFKLKNAETLLPAGHEVAYQQLTVREYKAPENLLTEKKIAHDYTSTPVVEDNDEYYLIVKGDNFHLDFARSNGYLSLYEVNGLSILNEGAQLTPNFWRAPTDNDMGAGLQKKYLAWKNPEIKLTSLEHTTENNLVVVTAKYDMPSVSAKLTLTYRIDKQGAIEVTQSMTTDKNAQVSNMFRFGMRTELNKQLANIQYYGRGPIENYVDRNNCTNIGKYVQTVDEQFYSYIRPQETGTKTDIRWWNQTNKGGNGIQFVGKAPFSASALHYTMESLDDGLEKDQRHSELVPQTDYVNFCIDKVQMGLGCVNSWGALPLEKYMVPYQDYDFTFVIKPIQNAL</sequence>
<dbReference type="SUPFAM" id="SSF49785">
    <property type="entry name" value="Galactose-binding domain-like"/>
    <property type="match status" value="1"/>
</dbReference>
<dbReference type="Pfam" id="PF02929">
    <property type="entry name" value="Bgal_small_N"/>
    <property type="match status" value="1"/>
</dbReference>
<comment type="cofactor">
    <cofactor evidence="2">
        <name>Ca(2+)</name>
        <dbReference type="ChEBI" id="CHEBI:29108"/>
    </cofactor>
</comment>
<keyword evidence="14" id="KW-1185">Reference proteome</keyword>
<dbReference type="Proteomes" id="UP001320603">
    <property type="component" value="Chromosome"/>
</dbReference>
<dbReference type="InterPro" id="IPR006104">
    <property type="entry name" value="Glyco_hydro_2_N"/>
</dbReference>
<dbReference type="GO" id="GO:0016787">
    <property type="term" value="F:hydrolase activity"/>
    <property type="evidence" value="ECO:0007669"/>
    <property type="project" value="UniProtKB-KW"/>
</dbReference>
<keyword evidence="6 10" id="KW-0378">Hydrolase</keyword>
<dbReference type="Pfam" id="PF00703">
    <property type="entry name" value="Glyco_hydro_2"/>
    <property type="match status" value="1"/>
</dbReference>
<evidence type="ECO:0000313" key="14">
    <source>
        <dbReference type="Proteomes" id="UP001320603"/>
    </source>
</evidence>
<keyword evidence="8 10" id="KW-0326">Glycosidase</keyword>
<dbReference type="InterPro" id="IPR014718">
    <property type="entry name" value="GH-type_carb-bd"/>
</dbReference>
<dbReference type="PROSITE" id="PS00719">
    <property type="entry name" value="GLYCOSYL_HYDROL_F2_1"/>
    <property type="match status" value="1"/>
</dbReference>
<dbReference type="PANTHER" id="PTHR46323:SF2">
    <property type="entry name" value="BETA-GALACTOSIDASE"/>
    <property type="match status" value="1"/>
</dbReference>
<evidence type="ECO:0000313" key="13">
    <source>
        <dbReference type="EMBL" id="WWV67122.1"/>
    </source>
</evidence>
<dbReference type="InterPro" id="IPR008979">
    <property type="entry name" value="Galactose-bd-like_sf"/>
</dbReference>
<dbReference type="Gene3D" id="2.70.98.10">
    <property type="match status" value="1"/>
</dbReference>
<comment type="catalytic activity">
    <reaction evidence="1 10">
        <text>Hydrolysis of terminal non-reducing beta-D-galactose residues in beta-D-galactosides.</text>
        <dbReference type="EC" id="3.2.1.23"/>
    </reaction>
</comment>
<dbReference type="Pfam" id="PF02837">
    <property type="entry name" value="Glyco_hydro_2_N"/>
    <property type="match status" value="1"/>
</dbReference>
<evidence type="ECO:0000256" key="5">
    <source>
        <dbReference type="ARBA" id="ARBA00012756"/>
    </source>
</evidence>
<evidence type="ECO:0000256" key="2">
    <source>
        <dbReference type="ARBA" id="ARBA00001913"/>
    </source>
</evidence>
<dbReference type="Gene3D" id="3.20.20.80">
    <property type="entry name" value="Glycosidases"/>
    <property type="match status" value="1"/>
</dbReference>
<dbReference type="EC" id="3.2.1.23" evidence="5 10"/>
<dbReference type="SUPFAM" id="SSF51445">
    <property type="entry name" value="(Trans)glycosidases"/>
    <property type="match status" value="1"/>
</dbReference>
<dbReference type="InterPro" id="IPR032312">
    <property type="entry name" value="LacZ_4"/>
</dbReference>
<comment type="subunit">
    <text evidence="4">Monomer.</text>
</comment>
<dbReference type="SUPFAM" id="SSF74650">
    <property type="entry name" value="Galactose mutarotase-like"/>
    <property type="match status" value="1"/>
</dbReference>
<protein>
    <recommendedName>
        <fullName evidence="5 10">Beta-galactosidase</fullName>
        <ecNumber evidence="5 10">3.2.1.23</ecNumber>
    </recommendedName>
    <alternativeName>
        <fullName evidence="9 10">Lactase</fullName>
    </alternativeName>
</protein>
<dbReference type="InterPro" id="IPR006103">
    <property type="entry name" value="Glyco_hydro_2_cat"/>
</dbReference>
<name>A0ABZ2IRB8_9BACT</name>
<evidence type="ECO:0000256" key="4">
    <source>
        <dbReference type="ARBA" id="ARBA00011245"/>
    </source>
</evidence>
<dbReference type="InterPro" id="IPR050347">
    <property type="entry name" value="Bact_Beta-galactosidase"/>
</dbReference>
<dbReference type="InterPro" id="IPR006102">
    <property type="entry name" value="Ig-like_GH2"/>
</dbReference>
<feature type="signal peptide" evidence="11">
    <location>
        <begin position="1"/>
        <end position="19"/>
    </location>
</feature>
<evidence type="ECO:0000256" key="1">
    <source>
        <dbReference type="ARBA" id="ARBA00001412"/>
    </source>
</evidence>
<keyword evidence="11" id="KW-0732">Signal</keyword>
<dbReference type="InterPro" id="IPR017853">
    <property type="entry name" value="GH"/>
</dbReference>
<dbReference type="InterPro" id="IPR023230">
    <property type="entry name" value="Glyco_hydro_2_CS"/>
</dbReference>
<evidence type="ECO:0000256" key="3">
    <source>
        <dbReference type="ARBA" id="ARBA00007401"/>
    </source>
</evidence>
<dbReference type="Gene3D" id="2.60.40.10">
    <property type="entry name" value="Immunoglobulins"/>
    <property type="match status" value="2"/>
</dbReference>
<dbReference type="InterPro" id="IPR013783">
    <property type="entry name" value="Ig-like_fold"/>
</dbReference>
<accession>A0ABZ2IRB8</accession>
<dbReference type="EMBL" id="CP146284">
    <property type="protein sequence ID" value="WWV67122.1"/>
    <property type="molecule type" value="Genomic_DNA"/>
</dbReference>
<dbReference type="PRINTS" id="PR00132">
    <property type="entry name" value="GLHYDRLASE2"/>
</dbReference>
<evidence type="ECO:0000259" key="12">
    <source>
        <dbReference type="SMART" id="SM01038"/>
    </source>
</evidence>
<dbReference type="InterPro" id="IPR006101">
    <property type="entry name" value="Glyco_hydro_2"/>
</dbReference>
<dbReference type="RefSeq" id="WP_251966510.1">
    <property type="nucleotide sequence ID" value="NZ_CP146284.1"/>
</dbReference>
<dbReference type="InterPro" id="IPR011013">
    <property type="entry name" value="Gal_mutarotase_sf_dom"/>
</dbReference>
<evidence type="ECO:0000256" key="7">
    <source>
        <dbReference type="ARBA" id="ARBA00022837"/>
    </source>
</evidence>
<organism evidence="13 14">
    <name type="scientific">Parabacteroides absconsus</name>
    <dbReference type="NCBI Taxonomy" id="2951805"/>
    <lineage>
        <taxon>Bacteria</taxon>
        <taxon>Pseudomonadati</taxon>
        <taxon>Bacteroidota</taxon>
        <taxon>Bacteroidia</taxon>
        <taxon>Bacteroidales</taxon>
        <taxon>Tannerellaceae</taxon>
        <taxon>Parabacteroides</taxon>
    </lineage>
</organism>
<proteinExistence type="inferred from homology"/>
<evidence type="ECO:0000256" key="10">
    <source>
        <dbReference type="RuleBase" id="RU361154"/>
    </source>
</evidence>